<protein>
    <submittedName>
        <fullName evidence="3">PiggyBac transposable element-derived protein 4</fullName>
    </submittedName>
</protein>
<dbReference type="OrthoDB" id="8191541at2759"/>
<organism evidence="3 4">
    <name type="scientific">Eumeta variegata</name>
    <name type="common">Bagworm moth</name>
    <name type="synonym">Eumeta japonica</name>
    <dbReference type="NCBI Taxonomy" id="151549"/>
    <lineage>
        <taxon>Eukaryota</taxon>
        <taxon>Metazoa</taxon>
        <taxon>Ecdysozoa</taxon>
        <taxon>Arthropoda</taxon>
        <taxon>Hexapoda</taxon>
        <taxon>Insecta</taxon>
        <taxon>Pterygota</taxon>
        <taxon>Neoptera</taxon>
        <taxon>Endopterygota</taxon>
        <taxon>Lepidoptera</taxon>
        <taxon>Glossata</taxon>
        <taxon>Ditrysia</taxon>
        <taxon>Tineoidea</taxon>
        <taxon>Psychidae</taxon>
        <taxon>Oiketicinae</taxon>
        <taxon>Eumeta</taxon>
    </lineage>
</organism>
<proteinExistence type="predicted"/>
<evidence type="ECO:0000313" key="3">
    <source>
        <dbReference type="EMBL" id="GBP03272.1"/>
    </source>
</evidence>
<accession>A0A4C1SMA5</accession>
<dbReference type="PANTHER" id="PTHR46599:SF6">
    <property type="entry name" value="DUAL SPECIFICITY PHOSPHATASE 26"/>
    <property type="match status" value="1"/>
</dbReference>
<sequence>MVVFYRMLDVSAANAYIISSMNQSQKKVFRLNFMKRLAEDLIEPHLRRRVNQFGLQRELQNAIRRVLKIDEQPSTSSAGSSDKLESRKTCSTCDPKKKPSLKSEPRPIEKLKLQDGKTESNIESEGSKSKTGSRSIQCLGSYKFSRHTAGVEGSCVAWCVLDKLCQFKVWVESVRPHVHVCHTDSDLSGEEAEDNSILYVDEEELNRHHESDEENDEHEMRNEELSECVTVDEMLVKFHGRSQIISYMPKKPGKYGLIIRALCDTKTFYFYNGYIYAGEGSDSIGMTSEEKKYLILTQCVLRLTKPIQGSNRNVTTDNWFSSVELVDKLAKRNLTYVGTVKKNKCEVPITSIARPERTPPRDRSQRSYLTIRFFVQIAAPLLLAILPALPFESLLRSQPPRSTDTLCQIARNLTVSTTRFATRPGRWPFPFRERQTRTDLEPPALEDAPSRHQVSPAYPPAHLIHPPYLVC</sequence>
<feature type="compositionally biased region" description="Basic and acidic residues" evidence="1">
    <location>
        <begin position="82"/>
        <end position="128"/>
    </location>
</feature>
<feature type="region of interest" description="Disordered" evidence="1">
    <location>
        <begin position="70"/>
        <end position="134"/>
    </location>
</feature>
<reference evidence="3 4" key="1">
    <citation type="journal article" date="2019" name="Commun. Biol.">
        <title>The bagworm genome reveals a unique fibroin gene that provides high tensile strength.</title>
        <authorList>
            <person name="Kono N."/>
            <person name="Nakamura H."/>
            <person name="Ohtoshi R."/>
            <person name="Tomita M."/>
            <person name="Numata K."/>
            <person name="Arakawa K."/>
        </authorList>
    </citation>
    <scope>NUCLEOTIDE SEQUENCE [LARGE SCALE GENOMIC DNA]</scope>
</reference>
<dbReference type="Pfam" id="PF13843">
    <property type="entry name" value="DDE_Tnp_1_7"/>
    <property type="match status" value="1"/>
</dbReference>
<feature type="region of interest" description="Disordered" evidence="1">
    <location>
        <begin position="426"/>
        <end position="452"/>
    </location>
</feature>
<dbReference type="STRING" id="151549.A0A4C1SMA5"/>
<dbReference type="EMBL" id="BGZK01000009">
    <property type="protein sequence ID" value="GBP03272.1"/>
    <property type="molecule type" value="Genomic_DNA"/>
</dbReference>
<dbReference type="PANTHER" id="PTHR46599">
    <property type="entry name" value="PIGGYBAC TRANSPOSABLE ELEMENT-DERIVED PROTEIN 4"/>
    <property type="match status" value="1"/>
</dbReference>
<gene>
    <name evidence="3" type="primary">PGBD4</name>
    <name evidence="3" type="ORF">EVAR_2683_1</name>
</gene>
<feature type="domain" description="PiggyBac transposable element-derived protein" evidence="2">
    <location>
        <begin position="225"/>
        <end position="348"/>
    </location>
</feature>
<name>A0A4C1SMA5_EUMVA</name>
<evidence type="ECO:0000259" key="2">
    <source>
        <dbReference type="Pfam" id="PF13843"/>
    </source>
</evidence>
<dbReference type="Proteomes" id="UP000299102">
    <property type="component" value="Unassembled WGS sequence"/>
</dbReference>
<comment type="caution">
    <text evidence="3">The sequence shown here is derived from an EMBL/GenBank/DDBJ whole genome shotgun (WGS) entry which is preliminary data.</text>
</comment>
<dbReference type="InterPro" id="IPR029526">
    <property type="entry name" value="PGBD"/>
</dbReference>
<feature type="compositionally biased region" description="Basic and acidic residues" evidence="1">
    <location>
        <begin position="431"/>
        <end position="440"/>
    </location>
</feature>
<evidence type="ECO:0000313" key="4">
    <source>
        <dbReference type="Proteomes" id="UP000299102"/>
    </source>
</evidence>
<keyword evidence="4" id="KW-1185">Reference proteome</keyword>
<evidence type="ECO:0000256" key="1">
    <source>
        <dbReference type="SAM" id="MobiDB-lite"/>
    </source>
</evidence>
<dbReference type="AlphaFoldDB" id="A0A4C1SMA5"/>